<sequence>MVAIDTNVAVRLLVNDDPAQTSRAVELFQANDIFIAKSVVLEAEWVLRGVYRLAPKQVNESLRKLLSLQQVWLRMRRPSLRPSTPTQKAWISPMRCTNSPAGVRTRLQVEASF</sequence>
<dbReference type="Proteomes" id="UP000636888">
    <property type="component" value="Unassembled WGS sequence"/>
</dbReference>
<evidence type="ECO:0008006" key="3">
    <source>
        <dbReference type="Google" id="ProtNLM"/>
    </source>
</evidence>
<dbReference type="AlphaFoldDB" id="A0A8J7LYF3"/>
<gene>
    <name evidence="1" type="ORF">JFN93_08295</name>
</gene>
<evidence type="ECO:0000313" key="1">
    <source>
        <dbReference type="EMBL" id="MBJ6724702.1"/>
    </source>
</evidence>
<evidence type="ECO:0000313" key="2">
    <source>
        <dbReference type="Proteomes" id="UP000636888"/>
    </source>
</evidence>
<proteinExistence type="predicted"/>
<dbReference type="SUPFAM" id="SSF88723">
    <property type="entry name" value="PIN domain-like"/>
    <property type="match status" value="1"/>
</dbReference>
<dbReference type="InterPro" id="IPR029060">
    <property type="entry name" value="PIN-like_dom_sf"/>
</dbReference>
<comment type="caution">
    <text evidence="1">The sequence shown here is derived from an EMBL/GenBank/DDBJ whole genome shotgun (WGS) entry which is preliminary data.</text>
</comment>
<organism evidence="1 2">
    <name type="scientific">Geomesophilobacter sediminis</name>
    <dbReference type="NCBI Taxonomy" id="2798584"/>
    <lineage>
        <taxon>Bacteria</taxon>
        <taxon>Pseudomonadati</taxon>
        <taxon>Thermodesulfobacteriota</taxon>
        <taxon>Desulfuromonadia</taxon>
        <taxon>Geobacterales</taxon>
        <taxon>Geobacteraceae</taxon>
        <taxon>Geomesophilobacter</taxon>
    </lineage>
</organism>
<name>A0A8J7LYF3_9BACT</name>
<accession>A0A8J7LYF3</accession>
<dbReference type="EMBL" id="JAEMHM010000006">
    <property type="protein sequence ID" value="MBJ6724702.1"/>
    <property type="molecule type" value="Genomic_DNA"/>
</dbReference>
<dbReference type="RefSeq" id="WP_199383596.1">
    <property type="nucleotide sequence ID" value="NZ_JAEMHM010000006.1"/>
</dbReference>
<protein>
    <recommendedName>
        <fullName evidence="3">PIN domain-containing protein</fullName>
    </recommendedName>
</protein>
<reference evidence="1" key="1">
    <citation type="submission" date="2020-12" db="EMBL/GenBank/DDBJ databases">
        <title>Geomonas sp. Red875, isolated from river sediment.</title>
        <authorList>
            <person name="Xu Z."/>
            <person name="Zhang Z."/>
            <person name="Masuda Y."/>
            <person name="Itoh H."/>
            <person name="Senoo K."/>
        </authorList>
    </citation>
    <scope>NUCLEOTIDE SEQUENCE</scope>
    <source>
        <strain evidence="1">Red875</strain>
    </source>
</reference>
<keyword evidence="2" id="KW-1185">Reference proteome</keyword>